<dbReference type="PANTHER" id="PTHR23321">
    <property type="entry name" value="RIBOSOMAL PROTEIN S15, BACTERIAL AND ORGANELLAR"/>
    <property type="match status" value="1"/>
</dbReference>
<comment type="function">
    <text evidence="4 6">One of the primary rRNA binding proteins, it binds directly to 16S rRNA where it helps nucleate assembly of the platform of the 30S subunit by binding and bridging several RNA helices of the 16S rRNA.</text>
</comment>
<keyword evidence="4 6" id="KW-0699">rRNA-binding</keyword>
<organism evidence="8 9">
    <name type="scientific">Botrimarina colliarenosi</name>
    <dbReference type="NCBI Taxonomy" id="2528001"/>
    <lineage>
        <taxon>Bacteria</taxon>
        <taxon>Pseudomonadati</taxon>
        <taxon>Planctomycetota</taxon>
        <taxon>Planctomycetia</taxon>
        <taxon>Pirellulales</taxon>
        <taxon>Lacipirellulaceae</taxon>
        <taxon>Botrimarina</taxon>
    </lineage>
</organism>
<dbReference type="FunFam" id="1.10.287.10:FF:000002">
    <property type="entry name" value="30S ribosomal protein S15"/>
    <property type="match status" value="1"/>
</dbReference>
<protein>
    <recommendedName>
        <fullName evidence="4">Small ribosomal subunit protein uS15</fullName>
    </recommendedName>
</protein>
<dbReference type="GO" id="GO:0019843">
    <property type="term" value="F:rRNA binding"/>
    <property type="evidence" value="ECO:0007669"/>
    <property type="project" value="UniProtKB-UniRule"/>
</dbReference>
<evidence type="ECO:0000313" key="8">
    <source>
        <dbReference type="EMBL" id="TWT99630.1"/>
    </source>
</evidence>
<dbReference type="SUPFAM" id="SSF47060">
    <property type="entry name" value="S15/NS1 RNA-binding domain"/>
    <property type="match status" value="1"/>
</dbReference>
<dbReference type="NCBIfam" id="TIGR00952">
    <property type="entry name" value="S15_bact"/>
    <property type="match status" value="1"/>
</dbReference>
<feature type="region of interest" description="Disordered" evidence="7">
    <location>
        <begin position="1"/>
        <end position="24"/>
    </location>
</feature>
<dbReference type="InterPro" id="IPR009068">
    <property type="entry name" value="uS15_NS1_RNA-bd_sf"/>
</dbReference>
<keyword evidence="2 4" id="KW-0687">Ribonucleoprotein</keyword>
<dbReference type="GO" id="GO:0006412">
    <property type="term" value="P:translation"/>
    <property type="evidence" value="ECO:0007669"/>
    <property type="project" value="UniProtKB-UniRule"/>
</dbReference>
<evidence type="ECO:0000256" key="6">
    <source>
        <dbReference type="RuleBase" id="RU004524"/>
    </source>
</evidence>
<dbReference type="AlphaFoldDB" id="A0A5C6AJP8"/>
<evidence type="ECO:0000256" key="2">
    <source>
        <dbReference type="ARBA" id="ARBA00023274"/>
    </source>
</evidence>
<dbReference type="PANTHER" id="PTHR23321:SF26">
    <property type="entry name" value="SMALL RIBOSOMAL SUBUNIT PROTEIN US15M"/>
    <property type="match status" value="1"/>
</dbReference>
<dbReference type="PROSITE" id="PS00362">
    <property type="entry name" value="RIBOSOMAL_S15"/>
    <property type="match status" value="1"/>
</dbReference>
<comment type="caution">
    <text evidence="8">The sequence shown here is derived from an EMBL/GenBank/DDBJ whole genome shotgun (WGS) entry which is preliminary data.</text>
</comment>
<dbReference type="HAMAP" id="MF_01343_B">
    <property type="entry name" value="Ribosomal_uS15_B"/>
    <property type="match status" value="1"/>
</dbReference>
<dbReference type="SMART" id="SM01387">
    <property type="entry name" value="Ribosomal_S15"/>
    <property type="match status" value="1"/>
</dbReference>
<comment type="subunit">
    <text evidence="3 4">Part of the 30S ribosomal subunit. Forms a bridge to the 50S subunit in the 70S ribosome, contacting the 23S rRNA.</text>
</comment>
<dbReference type="EMBL" id="SJPR01000001">
    <property type="protein sequence ID" value="TWT99630.1"/>
    <property type="molecule type" value="Genomic_DNA"/>
</dbReference>
<evidence type="ECO:0000256" key="4">
    <source>
        <dbReference type="HAMAP-Rule" id="MF_01343"/>
    </source>
</evidence>
<proteinExistence type="inferred from homology"/>
<dbReference type="Proteomes" id="UP000317421">
    <property type="component" value="Unassembled WGS sequence"/>
</dbReference>
<dbReference type="Gene3D" id="1.10.287.10">
    <property type="entry name" value="S15/NS1, RNA-binding"/>
    <property type="match status" value="1"/>
</dbReference>
<dbReference type="InterPro" id="IPR000589">
    <property type="entry name" value="Ribosomal_uS15"/>
</dbReference>
<dbReference type="Pfam" id="PF00312">
    <property type="entry name" value="Ribosomal_S15"/>
    <property type="match status" value="1"/>
</dbReference>
<accession>A0A5C6AJP8</accession>
<dbReference type="OrthoDB" id="9799262at2"/>
<keyword evidence="9" id="KW-1185">Reference proteome</keyword>
<sequence>MALTTEKTSEVAAEFGRKSGDTGSPEVQIALLTNRIQQMTQHMQVHKQDFSSRRGLLRMVSRRRRLLDYVKSKNPQMYLDLLQRLGIRK</sequence>
<evidence type="ECO:0000256" key="5">
    <source>
        <dbReference type="RuleBase" id="RU003919"/>
    </source>
</evidence>
<gene>
    <name evidence="4 8" type="primary">rpsO</name>
    <name evidence="8" type="ORF">Pla108_05730</name>
</gene>
<keyword evidence="1 4" id="KW-0689">Ribosomal protein</keyword>
<dbReference type="Gene3D" id="6.10.250.3130">
    <property type="match status" value="1"/>
</dbReference>
<dbReference type="CDD" id="cd00353">
    <property type="entry name" value="Ribosomal_S15p_S13e"/>
    <property type="match status" value="1"/>
</dbReference>
<dbReference type="RefSeq" id="WP_146442673.1">
    <property type="nucleotide sequence ID" value="NZ_SJPR01000001.1"/>
</dbReference>
<dbReference type="GO" id="GO:0022627">
    <property type="term" value="C:cytosolic small ribosomal subunit"/>
    <property type="evidence" value="ECO:0007669"/>
    <property type="project" value="TreeGrafter"/>
</dbReference>
<name>A0A5C6AJP8_9BACT</name>
<dbReference type="InterPro" id="IPR005290">
    <property type="entry name" value="Ribosomal_uS15_bac-type"/>
</dbReference>
<evidence type="ECO:0000256" key="3">
    <source>
        <dbReference type="ARBA" id="ARBA00064542"/>
    </source>
</evidence>
<comment type="similarity">
    <text evidence="4 5">Belongs to the universal ribosomal protein uS15 family.</text>
</comment>
<dbReference type="GO" id="GO:0003735">
    <property type="term" value="F:structural constituent of ribosome"/>
    <property type="evidence" value="ECO:0007669"/>
    <property type="project" value="InterPro"/>
</dbReference>
<evidence type="ECO:0000313" key="9">
    <source>
        <dbReference type="Proteomes" id="UP000317421"/>
    </source>
</evidence>
<reference evidence="8 9" key="1">
    <citation type="submission" date="2019-02" db="EMBL/GenBank/DDBJ databases">
        <title>Deep-cultivation of Planctomycetes and their phenomic and genomic characterization uncovers novel biology.</title>
        <authorList>
            <person name="Wiegand S."/>
            <person name="Jogler M."/>
            <person name="Boedeker C."/>
            <person name="Pinto D."/>
            <person name="Vollmers J."/>
            <person name="Rivas-Marin E."/>
            <person name="Kohn T."/>
            <person name="Peeters S.H."/>
            <person name="Heuer A."/>
            <person name="Rast P."/>
            <person name="Oberbeckmann S."/>
            <person name="Bunk B."/>
            <person name="Jeske O."/>
            <person name="Meyerdierks A."/>
            <person name="Storesund J.E."/>
            <person name="Kallscheuer N."/>
            <person name="Luecker S."/>
            <person name="Lage O.M."/>
            <person name="Pohl T."/>
            <person name="Merkel B.J."/>
            <person name="Hornburger P."/>
            <person name="Mueller R.-W."/>
            <person name="Bruemmer F."/>
            <person name="Labrenz M."/>
            <person name="Spormann A.M."/>
            <person name="Op Den Camp H."/>
            <person name="Overmann J."/>
            <person name="Amann R."/>
            <person name="Jetten M.S.M."/>
            <person name="Mascher T."/>
            <person name="Medema M.H."/>
            <person name="Devos D.P."/>
            <person name="Kaster A.-K."/>
            <person name="Ovreas L."/>
            <person name="Rohde M."/>
            <person name="Galperin M.Y."/>
            <person name="Jogler C."/>
        </authorList>
    </citation>
    <scope>NUCLEOTIDE SEQUENCE [LARGE SCALE GENOMIC DNA]</scope>
    <source>
        <strain evidence="8 9">Pla108</strain>
    </source>
</reference>
<evidence type="ECO:0000256" key="7">
    <source>
        <dbReference type="SAM" id="MobiDB-lite"/>
    </source>
</evidence>
<keyword evidence="4 6" id="KW-0694">RNA-binding</keyword>
<evidence type="ECO:0000256" key="1">
    <source>
        <dbReference type="ARBA" id="ARBA00022980"/>
    </source>
</evidence>
<comment type="function">
    <text evidence="4">Forms an intersubunit bridge (bridge B4) with the 23S rRNA of the 50S subunit in the ribosome.</text>
</comment>